<comment type="caution">
    <text evidence="1">The sequence shown here is derived from an EMBL/GenBank/DDBJ whole genome shotgun (WGS) entry which is preliminary data.</text>
</comment>
<sequence length="133" mass="15257">MSSPKWIYKIIPHSSVDTRYTFPIPIPASHTFYLSELDYKDGFVHLSTANQVPGTLNRFFADVPSVVLLRLETDRVGSFKRLTWDENDGQKYPHLHAHLEGENVDSFKEVHKGDSEKGWDTALSKPDIAKWLE</sequence>
<accession>A0A1Y1UHB4</accession>
<proteinExistence type="predicted"/>
<dbReference type="RefSeq" id="XP_021871479.1">
    <property type="nucleotide sequence ID" value="XM_022018254.1"/>
</dbReference>
<evidence type="ECO:0000313" key="2">
    <source>
        <dbReference type="Proteomes" id="UP000193218"/>
    </source>
</evidence>
<dbReference type="SUPFAM" id="SSF56399">
    <property type="entry name" value="ADP-ribosylation"/>
    <property type="match status" value="1"/>
</dbReference>
<dbReference type="EMBL" id="NBSH01000006">
    <property type="protein sequence ID" value="ORX37441.1"/>
    <property type="molecule type" value="Genomic_DNA"/>
</dbReference>
<dbReference type="GeneID" id="33560063"/>
<evidence type="ECO:0008006" key="3">
    <source>
        <dbReference type="Google" id="ProtNLM"/>
    </source>
</evidence>
<name>A0A1Y1UHB4_9TREE</name>
<protein>
    <recommendedName>
        <fullName evidence="3">DUF952 domain protein</fullName>
    </recommendedName>
</protein>
<dbReference type="InParanoid" id="A0A1Y1UHB4"/>
<keyword evidence="2" id="KW-1185">Reference proteome</keyword>
<dbReference type="AlphaFoldDB" id="A0A1Y1UHB4"/>
<reference evidence="1 2" key="1">
    <citation type="submission" date="2017-03" db="EMBL/GenBank/DDBJ databases">
        <title>Widespread Adenine N6-methylation of Active Genes in Fungi.</title>
        <authorList>
            <consortium name="DOE Joint Genome Institute"/>
            <person name="Mondo S.J."/>
            <person name="Dannebaum R.O."/>
            <person name="Kuo R.C."/>
            <person name="Louie K.B."/>
            <person name="Bewick A.J."/>
            <person name="Labutti K."/>
            <person name="Haridas S."/>
            <person name="Kuo A."/>
            <person name="Salamov A."/>
            <person name="Ahrendt S.R."/>
            <person name="Lau R."/>
            <person name="Bowen B.P."/>
            <person name="Lipzen A."/>
            <person name="Sullivan W."/>
            <person name="Andreopoulos W.B."/>
            <person name="Clum A."/>
            <person name="Lindquist E."/>
            <person name="Daum C."/>
            <person name="Northen T.R."/>
            <person name="Ramamoorthy G."/>
            <person name="Schmitz R.J."/>
            <person name="Gryganskyi A."/>
            <person name="Culley D."/>
            <person name="Magnuson J."/>
            <person name="James T.Y."/>
            <person name="O'Malley M.A."/>
            <person name="Stajich J.E."/>
            <person name="Spatafora J.W."/>
            <person name="Visel A."/>
            <person name="Grigoriev I.V."/>
        </authorList>
    </citation>
    <scope>NUCLEOTIDE SEQUENCE [LARGE SCALE GENOMIC DNA]</scope>
    <source>
        <strain evidence="1 2">NRRL Y-17943</strain>
    </source>
</reference>
<organism evidence="1 2">
    <name type="scientific">Kockovaella imperatae</name>
    <dbReference type="NCBI Taxonomy" id="4999"/>
    <lineage>
        <taxon>Eukaryota</taxon>
        <taxon>Fungi</taxon>
        <taxon>Dikarya</taxon>
        <taxon>Basidiomycota</taxon>
        <taxon>Agaricomycotina</taxon>
        <taxon>Tremellomycetes</taxon>
        <taxon>Tremellales</taxon>
        <taxon>Cuniculitremaceae</taxon>
        <taxon>Kockovaella</taxon>
    </lineage>
</organism>
<dbReference type="Gene3D" id="3.20.170.20">
    <property type="entry name" value="Protein of unknown function DUF952"/>
    <property type="match status" value="1"/>
</dbReference>
<dbReference type="Proteomes" id="UP000193218">
    <property type="component" value="Unassembled WGS sequence"/>
</dbReference>
<dbReference type="PANTHER" id="PTHR34129:SF1">
    <property type="entry name" value="DUF952 DOMAIN-CONTAINING PROTEIN"/>
    <property type="match status" value="1"/>
</dbReference>
<dbReference type="STRING" id="4999.A0A1Y1UHB4"/>
<gene>
    <name evidence="1" type="ORF">BD324DRAFT_651035</name>
</gene>
<dbReference type="InterPro" id="IPR009297">
    <property type="entry name" value="DUF952"/>
</dbReference>
<evidence type="ECO:0000313" key="1">
    <source>
        <dbReference type="EMBL" id="ORX37441.1"/>
    </source>
</evidence>
<dbReference type="PANTHER" id="PTHR34129">
    <property type="entry name" value="BLR1139 PROTEIN"/>
    <property type="match status" value="1"/>
</dbReference>
<dbReference type="OrthoDB" id="3335358at2759"/>
<dbReference type="Pfam" id="PF06108">
    <property type="entry name" value="DUF952"/>
    <property type="match status" value="1"/>
</dbReference>